<feature type="region of interest" description="Disordered" evidence="1">
    <location>
        <begin position="1"/>
        <end position="44"/>
    </location>
</feature>
<accession>A0A6V7QMJ7</accession>
<gene>
    <name evidence="2" type="ORF">CB5_LOCUS27206</name>
</gene>
<dbReference type="AlphaFoldDB" id="A0A6V7QMJ7"/>
<protein>
    <submittedName>
        <fullName evidence="2">Uncharacterized protein</fullName>
    </submittedName>
</protein>
<feature type="compositionally biased region" description="Low complexity" evidence="1">
    <location>
        <begin position="20"/>
        <end position="34"/>
    </location>
</feature>
<evidence type="ECO:0000313" key="2">
    <source>
        <dbReference type="EMBL" id="CAD1843995.1"/>
    </source>
</evidence>
<organism evidence="2">
    <name type="scientific">Ananas comosus var. bracteatus</name>
    <name type="common">red pineapple</name>
    <dbReference type="NCBI Taxonomy" id="296719"/>
    <lineage>
        <taxon>Eukaryota</taxon>
        <taxon>Viridiplantae</taxon>
        <taxon>Streptophyta</taxon>
        <taxon>Embryophyta</taxon>
        <taxon>Tracheophyta</taxon>
        <taxon>Spermatophyta</taxon>
        <taxon>Magnoliopsida</taxon>
        <taxon>Liliopsida</taxon>
        <taxon>Poales</taxon>
        <taxon>Bromeliaceae</taxon>
        <taxon>Bromelioideae</taxon>
        <taxon>Ananas</taxon>
    </lineage>
</organism>
<reference evidence="2" key="1">
    <citation type="submission" date="2020-07" db="EMBL/GenBank/DDBJ databases">
        <authorList>
            <person name="Lin J."/>
        </authorList>
    </citation>
    <scope>NUCLEOTIDE SEQUENCE</scope>
</reference>
<sequence length="131" mass="13964">MFDDNAMNLQNRAILRPSGNDQASSAENANENQAVLPIGGETSEQLAHQEYLPETSNLIGGTGPLTASVQQNTIMLTVSQAQPQMAPFQTAYRPANINAGPHSEIASGLPLYQLTNPKRGRKPGGQGPNRL</sequence>
<evidence type="ECO:0000256" key="1">
    <source>
        <dbReference type="SAM" id="MobiDB-lite"/>
    </source>
</evidence>
<name>A0A6V7QMJ7_ANACO</name>
<proteinExistence type="predicted"/>
<dbReference type="EMBL" id="LR862137">
    <property type="protein sequence ID" value="CAD1843995.1"/>
    <property type="molecule type" value="Genomic_DNA"/>
</dbReference>
<feature type="region of interest" description="Disordered" evidence="1">
    <location>
        <begin position="95"/>
        <end position="131"/>
    </location>
</feature>